<dbReference type="Proteomes" id="UP000316298">
    <property type="component" value="Unassembled WGS sequence"/>
</dbReference>
<dbReference type="InterPro" id="IPR029052">
    <property type="entry name" value="Metallo-depent_PP-like"/>
</dbReference>
<feature type="domain" description="PhoD-like phosphatase metallophosphatase" evidence="1">
    <location>
        <begin position="162"/>
        <end position="491"/>
    </location>
</feature>
<comment type="caution">
    <text evidence="3">The sequence shown here is derived from an EMBL/GenBank/DDBJ whole genome shotgun (WGS) entry which is preliminary data.</text>
</comment>
<organism evidence="3 4">
    <name type="scientific">Kribbella jejuensis</name>
    <dbReference type="NCBI Taxonomy" id="236068"/>
    <lineage>
        <taxon>Bacteria</taxon>
        <taxon>Bacillati</taxon>
        <taxon>Actinomycetota</taxon>
        <taxon>Actinomycetes</taxon>
        <taxon>Propionibacteriales</taxon>
        <taxon>Kribbellaceae</taxon>
        <taxon>Kribbella</taxon>
    </lineage>
</organism>
<dbReference type="Gene3D" id="3.60.21.70">
    <property type="entry name" value="PhoD-like phosphatase"/>
    <property type="match status" value="1"/>
</dbReference>
<dbReference type="RefSeq" id="WP_141859209.1">
    <property type="nucleotide sequence ID" value="NZ_BAAAKA010000043.1"/>
</dbReference>
<dbReference type="PANTHER" id="PTHR43606">
    <property type="entry name" value="PHOSPHATASE, PUTATIVE (AFU_ORTHOLOGUE AFUA_6G08710)-RELATED"/>
    <property type="match status" value="1"/>
</dbReference>
<protein>
    <submittedName>
        <fullName evidence="3">Alkaline phosphatase D</fullName>
    </submittedName>
</protein>
<evidence type="ECO:0000313" key="3">
    <source>
        <dbReference type="EMBL" id="TQJ12359.1"/>
    </source>
</evidence>
<dbReference type="InterPro" id="IPR052900">
    <property type="entry name" value="Phospholipid_Metab_Enz"/>
</dbReference>
<evidence type="ECO:0000313" key="4">
    <source>
        <dbReference type="Proteomes" id="UP000316298"/>
    </source>
</evidence>
<dbReference type="OrthoDB" id="327733at2"/>
<dbReference type="PROSITE" id="PS51318">
    <property type="entry name" value="TAT"/>
    <property type="match status" value="1"/>
</dbReference>
<dbReference type="InterPro" id="IPR032093">
    <property type="entry name" value="PhoD_N"/>
</dbReference>
<dbReference type="SUPFAM" id="SSF56300">
    <property type="entry name" value="Metallo-dependent phosphatases"/>
    <property type="match status" value="1"/>
</dbReference>
<dbReference type="Pfam" id="PF09423">
    <property type="entry name" value="PhoD"/>
    <property type="match status" value="1"/>
</dbReference>
<sequence length="522" mass="56597">MSPISRRTLVFGGLAAAGAGALPATRPAIRPATAQTSVITATAAVPYPFQLGIASGEPDANSVVLWTRLAPSPLNADGQGGMANADVPVDWQVSTTDTFSTLVASGTVTASYAAAHSVHVIAGGLNPDSDYYYRFRAQGFISPVGRTRTAPAIGTNGRNLLMAFTSCSHYEEGYFTVYRRMAEDNPGLILHVGDYIYEYGATSGRPRLYAGTTEIVTLADYRRRYAQHKTDPDLQAAHAAAPWIVVPDDHEVENNYANMVRADSTPSLTTAQWTARRTAAYQAYYENMPLRPAQANNGNSIPLYRRLRWGSLAVFHMLDTRQYRDDQACGDGWKVCSDADLASRSLPGNAQETWLLDGFNQHLATWDIIGQQVFFARRFNSTGASMDSWDGYRASRARIQQGWVDRGTRNPVVLTGDVHRAWASDLKADYNNASSATIGSELVSSSVTSGGDGDGATTIPDVGTNPWLKFYNNRRGYVRTTISPTQLQADFRAVAKVTEHGAAATTVKSFVIEDGRPGLQAV</sequence>
<reference evidence="3 4" key="1">
    <citation type="submission" date="2019-06" db="EMBL/GenBank/DDBJ databases">
        <title>Sequencing the genomes of 1000 actinobacteria strains.</title>
        <authorList>
            <person name="Klenk H.-P."/>
        </authorList>
    </citation>
    <scope>NUCLEOTIDE SEQUENCE [LARGE SCALE GENOMIC DNA]</scope>
    <source>
        <strain evidence="3 4">DSM 17305</strain>
    </source>
</reference>
<keyword evidence="4" id="KW-1185">Reference proteome</keyword>
<feature type="domain" description="Phospholipase D N-terminal" evidence="2">
    <location>
        <begin position="51"/>
        <end position="149"/>
    </location>
</feature>
<dbReference type="Pfam" id="PF16655">
    <property type="entry name" value="PhoD_N"/>
    <property type="match status" value="1"/>
</dbReference>
<dbReference type="PANTHER" id="PTHR43606:SF2">
    <property type="entry name" value="ALKALINE PHOSPHATASE FAMILY PROTEIN (AFU_ORTHOLOGUE AFUA_5G03860)"/>
    <property type="match status" value="1"/>
</dbReference>
<evidence type="ECO:0000259" key="2">
    <source>
        <dbReference type="Pfam" id="PF16655"/>
    </source>
</evidence>
<dbReference type="InterPro" id="IPR038607">
    <property type="entry name" value="PhoD-like_sf"/>
</dbReference>
<dbReference type="CDD" id="cd07389">
    <property type="entry name" value="MPP_PhoD"/>
    <property type="match status" value="1"/>
</dbReference>
<dbReference type="EMBL" id="VFMM01000002">
    <property type="protein sequence ID" value="TQJ12359.1"/>
    <property type="molecule type" value="Genomic_DNA"/>
</dbReference>
<dbReference type="InterPro" id="IPR018946">
    <property type="entry name" value="PhoD-like_MPP"/>
</dbReference>
<dbReference type="Gene3D" id="2.60.40.380">
    <property type="entry name" value="Purple acid phosphatase-like, N-terminal"/>
    <property type="match status" value="1"/>
</dbReference>
<proteinExistence type="predicted"/>
<accession>A0A542EAM7</accession>
<gene>
    <name evidence="3" type="ORF">FB475_5302</name>
</gene>
<evidence type="ECO:0000259" key="1">
    <source>
        <dbReference type="Pfam" id="PF09423"/>
    </source>
</evidence>
<dbReference type="AlphaFoldDB" id="A0A542EAM7"/>
<dbReference type="InterPro" id="IPR006311">
    <property type="entry name" value="TAT_signal"/>
</dbReference>
<name>A0A542EAM7_9ACTN</name>